<dbReference type="Pfam" id="PF00196">
    <property type="entry name" value="GerE"/>
    <property type="match status" value="1"/>
</dbReference>
<evidence type="ECO:0000313" key="6">
    <source>
        <dbReference type="Proteomes" id="UP000640583"/>
    </source>
</evidence>
<dbReference type="InterPro" id="IPR016032">
    <property type="entry name" value="Sig_transdc_resp-reg_C-effctor"/>
</dbReference>
<keyword evidence="3" id="KW-0804">Transcription</keyword>
<sequence>MQNYETDVSAFAARLADVIEDGGTADNLIAATEHVLPFSAAFCVVNRPSGAPVYLADNYPDGAARKAVQLYVRSTYLLNPVYNAILNGLPEGLYPMADLAPDNWAAELASDHVLPAQDEEIGYRTEGWPRGLQELSLLVDLGQGDMGEISFARPAADGGFTPCILDMLRPFLPLIAVAFRRIWSGQDATPTPKPAPALDEFAQDVLTTRESEIIHMILKGHSSLSVSMALGIALPTVKSHRRNAYSKLGVSTQQQLFTAFLKWQGGSV</sequence>
<feature type="domain" description="HTH luxR-type" evidence="4">
    <location>
        <begin position="199"/>
        <end position="264"/>
    </location>
</feature>
<dbReference type="SMART" id="SM00421">
    <property type="entry name" value="HTH_LUXR"/>
    <property type="match status" value="1"/>
</dbReference>
<proteinExistence type="predicted"/>
<dbReference type="RefSeq" id="WP_228847636.1">
    <property type="nucleotide sequence ID" value="NZ_JADCKQ010000002.1"/>
</dbReference>
<dbReference type="GO" id="GO:0006355">
    <property type="term" value="P:regulation of DNA-templated transcription"/>
    <property type="evidence" value="ECO:0007669"/>
    <property type="project" value="InterPro"/>
</dbReference>
<dbReference type="Gene3D" id="1.10.10.10">
    <property type="entry name" value="Winged helix-like DNA-binding domain superfamily/Winged helix DNA-binding domain"/>
    <property type="match status" value="1"/>
</dbReference>
<reference evidence="5" key="1">
    <citation type="submission" date="2020-10" db="EMBL/GenBank/DDBJ databases">
        <title>Paenihalocynthiibacter styelae gen. nov., sp. nov., isolated from stalked sea squirt Styela clava.</title>
        <authorList>
            <person name="Kim Y.-O."/>
            <person name="Yoon J.-H."/>
        </authorList>
    </citation>
    <scope>NUCLEOTIDE SEQUENCE</scope>
    <source>
        <strain evidence="5">MYP1-1</strain>
    </source>
</reference>
<evidence type="ECO:0000256" key="2">
    <source>
        <dbReference type="ARBA" id="ARBA00023125"/>
    </source>
</evidence>
<comment type="caution">
    <text evidence="5">The sequence shown here is derived from an EMBL/GenBank/DDBJ whole genome shotgun (WGS) entry which is preliminary data.</text>
</comment>
<gene>
    <name evidence="5" type="ORF">H1D41_03680</name>
</gene>
<dbReference type="CDD" id="cd06170">
    <property type="entry name" value="LuxR_C_like"/>
    <property type="match status" value="1"/>
</dbReference>
<keyword evidence="1" id="KW-0805">Transcription regulation</keyword>
<dbReference type="AlphaFoldDB" id="A0A8J7IDK2"/>
<keyword evidence="2" id="KW-0238">DNA-binding</keyword>
<dbReference type="InterPro" id="IPR036388">
    <property type="entry name" value="WH-like_DNA-bd_sf"/>
</dbReference>
<name>A0A8J7IDK2_9RHOB</name>
<keyword evidence="6" id="KW-1185">Reference proteome</keyword>
<dbReference type="PANTHER" id="PTHR44688:SF16">
    <property type="entry name" value="DNA-BINDING TRANSCRIPTIONAL ACTIVATOR DEVR_DOSR"/>
    <property type="match status" value="1"/>
</dbReference>
<dbReference type="PRINTS" id="PR00038">
    <property type="entry name" value="HTHLUXR"/>
</dbReference>
<dbReference type="SUPFAM" id="SSF46894">
    <property type="entry name" value="C-terminal effector domain of the bipartite response regulators"/>
    <property type="match status" value="1"/>
</dbReference>
<dbReference type="Proteomes" id="UP000640583">
    <property type="component" value="Unassembled WGS sequence"/>
</dbReference>
<dbReference type="PROSITE" id="PS50043">
    <property type="entry name" value="HTH_LUXR_2"/>
    <property type="match status" value="1"/>
</dbReference>
<dbReference type="PANTHER" id="PTHR44688">
    <property type="entry name" value="DNA-BINDING TRANSCRIPTIONAL ACTIVATOR DEVR_DOSR"/>
    <property type="match status" value="1"/>
</dbReference>
<organism evidence="5 6">
    <name type="scientific">Halocynthiibacter styelae</name>
    <dbReference type="NCBI Taxonomy" id="2761955"/>
    <lineage>
        <taxon>Bacteria</taxon>
        <taxon>Pseudomonadati</taxon>
        <taxon>Pseudomonadota</taxon>
        <taxon>Alphaproteobacteria</taxon>
        <taxon>Rhodobacterales</taxon>
        <taxon>Paracoccaceae</taxon>
        <taxon>Halocynthiibacter</taxon>
    </lineage>
</organism>
<protein>
    <submittedName>
        <fullName evidence="5">LuxR family transcriptional regulator</fullName>
    </submittedName>
</protein>
<evidence type="ECO:0000313" key="5">
    <source>
        <dbReference type="EMBL" id="MBI1492732.1"/>
    </source>
</evidence>
<dbReference type="EMBL" id="JADCKQ010000002">
    <property type="protein sequence ID" value="MBI1492732.1"/>
    <property type="molecule type" value="Genomic_DNA"/>
</dbReference>
<dbReference type="PROSITE" id="PS00622">
    <property type="entry name" value="HTH_LUXR_1"/>
    <property type="match status" value="1"/>
</dbReference>
<dbReference type="InterPro" id="IPR000792">
    <property type="entry name" value="Tscrpt_reg_LuxR_C"/>
</dbReference>
<dbReference type="GO" id="GO:0003677">
    <property type="term" value="F:DNA binding"/>
    <property type="evidence" value="ECO:0007669"/>
    <property type="project" value="UniProtKB-KW"/>
</dbReference>
<accession>A0A8J7IDK2</accession>
<evidence type="ECO:0000256" key="3">
    <source>
        <dbReference type="ARBA" id="ARBA00023163"/>
    </source>
</evidence>
<evidence type="ECO:0000259" key="4">
    <source>
        <dbReference type="PROSITE" id="PS50043"/>
    </source>
</evidence>
<evidence type="ECO:0000256" key="1">
    <source>
        <dbReference type="ARBA" id="ARBA00023015"/>
    </source>
</evidence>